<feature type="region of interest" description="Disordered" evidence="1">
    <location>
        <begin position="22"/>
        <end position="49"/>
    </location>
</feature>
<dbReference type="EMBL" id="CP026604">
    <property type="protein sequence ID" value="AWB67743.1"/>
    <property type="molecule type" value="Genomic_DNA"/>
</dbReference>
<feature type="compositionally biased region" description="Basic and acidic residues" evidence="1">
    <location>
        <begin position="34"/>
        <end position="46"/>
    </location>
</feature>
<accession>A0A2S0VU85</accession>
<reference evidence="2 3" key="1">
    <citation type="submission" date="2018-01" db="EMBL/GenBank/DDBJ databases">
        <title>Genome sequence of a Cantenovulum-like bacteria.</title>
        <authorList>
            <person name="Tan W.R."/>
            <person name="Lau N.-S."/>
            <person name="Go F."/>
            <person name="Amirul A.-A.A."/>
        </authorList>
    </citation>
    <scope>NUCLEOTIDE SEQUENCE [LARGE SCALE GENOMIC DNA]</scope>
    <source>
        <strain evidence="2 3">CCB-QB4</strain>
    </source>
</reference>
<dbReference type="Proteomes" id="UP000244441">
    <property type="component" value="Chromosome"/>
</dbReference>
<keyword evidence="3" id="KW-1185">Reference proteome</keyword>
<dbReference type="OrthoDB" id="5294470at2"/>
<gene>
    <name evidence="2" type="ORF">C2869_15420</name>
</gene>
<feature type="compositionally biased region" description="Basic residues" evidence="1">
    <location>
        <begin position="22"/>
        <end position="33"/>
    </location>
</feature>
<dbReference type="InterPro" id="IPR018636">
    <property type="entry name" value="DUF2058"/>
</dbReference>
<evidence type="ECO:0000313" key="3">
    <source>
        <dbReference type="Proteomes" id="UP000244441"/>
    </source>
</evidence>
<sequence length="173" mass="19263">MTIMSLQDQLLKAGLVNEKKLKKAKKSSKKSRTLKKEVKAAVDDSRSAQMEKSAQANKVIQQEQAVKELAAQVKQLILMNEVALAQGEVEYRFTVDNKVKVIVVDSKQQKQLANGVLAIAELDGVYKLIPAGAAEKIKQRMPEVIALINVKEAEIAEEDDPYADFQIPDDLMW</sequence>
<organism evidence="2 3">
    <name type="scientific">Saccharobesus litoralis</name>
    <dbReference type="NCBI Taxonomy" id="2172099"/>
    <lineage>
        <taxon>Bacteria</taxon>
        <taxon>Pseudomonadati</taxon>
        <taxon>Pseudomonadota</taxon>
        <taxon>Gammaproteobacteria</taxon>
        <taxon>Alteromonadales</taxon>
        <taxon>Alteromonadaceae</taxon>
        <taxon>Saccharobesus</taxon>
    </lineage>
</organism>
<dbReference type="AlphaFoldDB" id="A0A2S0VU85"/>
<dbReference type="KEGG" id="cate:C2869_15420"/>
<dbReference type="Pfam" id="PF09831">
    <property type="entry name" value="DUF2058"/>
    <property type="match status" value="1"/>
</dbReference>
<proteinExistence type="predicted"/>
<protein>
    <submittedName>
        <fullName evidence="2">DUF2058 domain-containing protein</fullName>
    </submittedName>
</protein>
<evidence type="ECO:0000313" key="2">
    <source>
        <dbReference type="EMBL" id="AWB67743.1"/>
    </source>
</evidence>
<evidence type="ECO:0000256" key="1">
    <source>
        <dbReference type="SAM" id="MobiDB-lite"/>
    </source>
</evidence>
<name>A0A2S0VU85_9ALTE</name>